<feature type="signal peptide" evidence="6">
    <location>
        <begin position="1"/>
        <end position="23"/>
    </location>
</feature>
<evidence type="ECO:0000313" key="7">
    <source>
        <dbReference type="EMBL" id="ABN53175.1"/>
    </source>
</evidence>
<dbReference type="eggNOG" id="COG1653">
    <property type="taxonomic scope" value="Bacteria"/>
</dbReference>
<gene>
    <name evidence="7" type="ordered locus">Cthe_1957</name>
</gene>
<keyword evidence="5" id="KW-0449">Lipoprotein</keyword>
<protein>
    <submittedName>
        <fullName evidence="7">Extracellular solute-binding protein family 1</fullName>
    </submittedName>
</protein>
<keyword evidence="3" id="KW-0472">Membrane</keyword>
<name>A3DGU6_ACET2</name>
<sequence length="446" mass="51240">MRRSKYSLVLSFLCFLAILTVTRCSLGGKVQAPNEYTRVQAAEIEEPAEDVEIEFWTYNDGWKAPINHFQLIHPKIKIKLVKFDFNDMGNVYKKALAAGEGPDILFFDSAYYSQFTTGEYLEDLLKEPYYAGRYEKDFPKDIWESNKSLDGKRLLAMTFLTSPVVTFYRADVMEENGFPSEPEELAKFIEKSENLMAIAKKLKSKGQYIFQMPVDIINLAGLYSGIFDENLRFVRNSDLFVQALDMAREIKRLDLSIGANIVEEAAKEAVRNGELVMVLGIGSWGTSTIQSYAPDQAGKWRVTAPPLGLKVWYSDTKLAINAQSKYKKWAWLFVEYVATQQEGGENIDMISGYCPARRNLKVMLRENEYFGNQHIQPLIEDLAEEMVQYRQTPLDDRALQIFNEEIFRAIENNVDSQKTIKDIANKVEYELKKDREALLKGKKRVK</sequence>
<keyword evidence="8" id="KW-1185">Reference proteome</keyword>
<dbReference type="Gene3D" id="3.40.190.10">
    <property type="entry name" value="Periplasmic binding protein-like II"/>
    <property type="match status" value="1"/>
</dbReference>
<dbReference type="PANTHER" id="PTHR43649:SF33">
    <property type="entry name" value="POLYGALACTURONAN_RHAMNOGALACTURONAN-BINDING PROTEIN YTCQ"/>
    <property type="match status" value="1"/>
</dbReference>
<evidence type="ECO:0000256" key="6">
    <source>
        <dbReference type="SAM" id="SignalP"/>
    </source>
</evidence>
<evidence type="ECO:0000256" key="5">
    <source>
        <dbReference type="ARBA" id="ARBA00023288"/>
    </source>
</evidence>
<keyword evidence="2 6" id="KW-0732">Signal</keyword>
<proteinExistence type="predicted"/>
<dbReference type="InterPro" id="IPR050490">
    <property type="entry name" value="Bact_solute-bd_prot1"/>
</dbReference>
<dbReference type="KEGG" id="cth:Cthe_1957"/>
<keyword evidence="1" id="KW-1003">Cell membrane</keyword>
<dbReference type="SUPFAM" id="SSF53850">
    <property type="entry name" value="Periplasmic binding protein-like II"/>
    <property type="match status" value="1"/>
</dbReference>
<dbReference type="PANTHER" id="PTHR43649">
    <property type="entry name" value="ARABINOSE-BINDING PROTEIN-RELATED"/>
    <property type="match status" value="1"/>
</dbReference>
<keyword evidence="4" id="KW-0564">Palmitate</keyword>
<dbReference type="Pfam" id="PF13416">
    <property type="entry name" value="SBP_bac_8"/>
    <property type="match status" value="1"/>
</dbReference>
<organism evidence="7 8">
    <name type="scientific">Acetivibrio thermocellus (strain ATCC 27405 / DSM 1237 / JCM 9322 / NBRC 103400 / NCIMB 10682 / NRRL B-4536 / VPI 7372)</name>
    <name type="common">Clostridium thermocellum</name>
    <dbReference type="NCBI Taxonomy" id="203119"/>
    <lineage>
        <taxon>Bacteria</taxon>
        <taxon>Bacillati</taxon>
        <taxon>Bacillota</taxon>
        <taxon>Clostridia</taxon>
        <taxon>Eubacteriales</taxon>
        <taxon>Oscillospiraceae</taxon>
        <taxon>Acetivibrio</taxon>
    </lineage>
</organism>
<accession>A3DGU6</accession>
<feature type="chain" id="PRO_5039514030" evidence="6">
    <location>
        <begin position="24"/>
        <end position="446"/>
    </location>
</feature>
<dbReference type="OrthoDB" id="2823382at2"/>
<dbReference type="Proteomes" id="UP000002145">
    <property type="component" value="Chromosome"/>
</dbReference>
<dbReference type="HOGENOM" id="CLU_031285_2_3_9"/>
<dbReference type="EMBL" id="CP000568">
    <property type="protein sequence ID" value="ABN53175.1"/>
    <property type="molecule type" value="Genomic_DNA"/>
</dbReference>
<evidence type="ECO:0000313" key="8">
    <source>
        <dbReference type="Proteomes" id="UP000002145"/>
    </source>
</evidence>
<dbReference type="AlphaFoldDB" id="A3DGU6"/>
<dbReference type="InterPro" id="IPR006059">
    <property type="entry name" value="SBP"/>
</dbReference>
<reference evidence="7 8" key="2">
    <citation type="journal article" date="2013" name="Biotechnol. Biofuels">
        <title>Global transcriptome analysis of Clostridium thermocellum ATCC 27405 during growth on dilute acid pretreated Populus and switchgrass.</title>
        <authorList>
            <person name="Wilson C.M."/>
            <person name="Rodriguez M.Jr."/>
            <person name="Johnson C.M."/>
            <person name="Martin S.L."/>
            <person name="Chu T.M."/>
            <person name="Wolfinger R.D."/>
            <person name="Hauser L.J."/>
            <person name="Land M.L."/>
            <person name="Klingeman D.M."/>
            <person name="Syed M.H."/>
            <person name="Ragauskas A.J."/>
            <person name="Tschaplinski T.J."/>
            <person name="Mielenz J.R."/>
            <person name="Brown S.D."/>
        </authorList>
    </citation>
    <scope>NUCLEOTIDE SEQUENCE [LARGE SCALE GENOMIC DNA]</scope>
    <source>
        <strain evidence="8">ATCC 27405 / DSM 1237 / JCM 9322 / NBRC 103400 / NCIMB 10682 / NRRL B-4536 / VPI 7372</strain>
    </source>
</reference>
<evidence type="ECO:0000256" key="4">
    <source>
        <dbReference type="ARBA" id="ARBA00023139"/>
    </source>
</evidence>
<evidence type="ECO:0000256" key="3">
    <source>
        <dbReference type="ARBA" id="ARBA00023136"/>
    </source>
</evidence>
<evidence type="ECO:0000256" key="2">
    <source>
        <dbReference type="ARBA" id="ARBA00022729"/>
    </source>
</evidence>
<reference evidence="8" key="1">
    <citation type="submission" date="2007-02" db="EMBL/GenBank/DDBJ databases">
        <title>Complete sequence of Clostridium thermocellum ATCC 27405.</title>
        <authorList>
            <consortium name="US DOE Joint Genome Institute"/>
            <person name="Copeland A."/>
            <person name="Lucas S."/>
            <person name="Lapidus A."/>
            <person name="Barry K."/>
            <person name="Detter J.C."/>
            <person name="Glavina del Rio T."/>
            <person name="Hammon N."/>
            <person name="Israni S."/>
            <person name="Dalin E."/>
            <person name="Tice H."/>
            <person name="Pitluck S."/>
            <person name="Chertkov O."/>
            <person name="Brettin T."/>
            <person name="Bruce D."/>
            <person name="Han C."/>
            <person name="Tapia R."/>
            <person name="Gilna P."/>
            <person name="Schmutz J."/>
            <person name="Larimer F."/>
            <person name="Land M."/>
            <person name="Hauser L."/>
            <person name="Kyrpides N."/>
            <person name="Mikhailova N."/>
            <person name="Wu J.H.D."/>
            <person name="Newcomb M."/>
            <person name="Richardson P."/>
        </authorList>
    </citation>
    <scope>NUCLEOTIDE SEQUENCE [LARGE SCALE GENOMIC DNA]</scope>
    <source>
        <strain evidence="8">ATCC 27405 / DSM 1237 / JCM 9322 / NBRC 103400 / NCIMB 10682 / NRRL B-4536 / VPI 7372</strain>
    </source>
</reference>
<evidence type="ECO:0000256" key="1">
    <source>
        <dbReference type="ARBA" id="ARBA00022475"/>
    </source>
</evidence>
<dbReference type="STRING" id="203119.Cthe_1957"/>